<accession>A0A1W9I141</accession>
<name>A0A1W9I141_9HYPH</name>
<proteinExistence type="predicted"/>
<dbReference type="Proteomes" id="UP000192872">
    <property type="component" value="Unassembled WGS sequence"/>
</dbReference>
<keyword evidence="1" id="KW-0547">Nucleotide-binding</keyword>
<comment type="caution">
    <text evidence="3">The sequence shown here is derived from an EMBL/GenBank/DDBJ whole genome shotgun (WGS) entry which is preliminary data.</text>
</comment>
<dbReference type="EMBL" id="LWDL01000009">
    <property type="protein sequence ID" value="OQW53369.1"/>
    <property type="molecule type" value="Genomic_DNA"/>
</dbReference>
<dbReference type="Pfam" id="PF03969">
    <property type="entry name" value="AFG1_ATPase"/>
    <property type="match status" value="1"/>
</dbReference>
<protein>
    <submittedName>
        <fullName evidence="3">ATPase</fullName>
    </submittedName>
</protein>
<dbReference type="PANTHER" id="PTHR12169">
    <property type="entry name" value="ATPASE N2B"/>
    <property type="match status" value="1"/>
</dbReference>
<sequence length="383" mass="42883">MSVRERYDALVDAGSIERDGAQLLAVDRLDHLASILPDVMVASKSGALGWLFNKSSSAPPPRGLYIYGDVGRGKTMLMDLFYSALAVPRKRRVHFHAFMADVHERIHSVRQAVKRGDSQAEDPISPVARALADEARVLCFDEFSVTDIADAMVLGRLFERLFGHGVVVVATSNVPPSELYKDGLQRQNVMPFIALLNQRMNVIELAARTDFRLEKLQERPSYYVPLDARTAREMDEVWARLSSGIELPRRLAVSGRELSAPRTALGSARFTFSDICEKPLGPSDYLAVARTFHTLVIDGIPRMNFEHRNPAKRFITLIDAIYDHGTKLIASAEAEPFQLFYGEVGNEAFEFRRTASRLIEMRSTSYLSRPHETRGGAFVPIET</sequence>
<dbReference type="AlphaFoldDB" id="A0A1W9I141"/>
<dbReference type="STRING" id="1827387.A4S15_05080"/>
<dbReference type="NCBIfam" id="NF040713">
    <property type="entry name" value="ZapE"/>
    <property type="match status" value="1"/>
</dbReference>
<dbReference type="InterPro" id="IPR027417">
    <property type="entry name" value="P-loop_NTPase"/>
</dbReference>
<dbReference type="GO" id="GO:0005524">
    <property type="term" value="F:ATP binding"/>
    <property type="evidence" value="ECO:0007669"/>
    <property type="project" value="UniProtKB-KW"/>
</dbReference>
<dbReference type="GO" id="GO:0005737">
    <property type="term" value="C:cytoplasm"/>
    <property type="evidence" value="ECO:0007669"/>
    <property type="project" value="TreeGrafter"/>
</dbReference>
<dbReference type="PANTHER" id="PTHR12169:SF6">
    <property type="entry name" value="AFG1-LIKE ATPASE"/>
    <property type="match status" value="1"/>
</dbReference>
<evidence type="ECO:0000313" key="3">
    <source>
        <dbReference type="EMBL" id="OQW53369.1"/>
    </source>
</evidence>
<evidence type="ECO:0000313" key="4">
    <source>
        <dbReference type="Proteomes" id="UP000192872"/>
    </source>
</evidence>
<dbReference type="GO" id="GO:0016887">
    <property type="term" value="F:ATP hydrolysis activity"/>
    <property type="evidence" value="ECO:0007669"/>
    <property type="project" value="InterPro"/>
</dbReference>
<evidence type="ECO:0000256" key="1">
    <source>
        <dbReference type="ARBA" id="ARBA00022741"/>
    </source>
</evidence>
<dbReference type="RefSeq" id="WP_376800283.1">
    <property type="nucleotide sequence ID" value="NZ_DBNB01000037.1"/>
</dbReference>
<reference evidence="3 4" key="1">
    <citation type="journal article" date="2017" name="Water Res.">
        <title>Comammox in drinking water systems.</title>
        <authorList>
            <person name="Wang Y."/>
            <person name="Ma L."/>
            <person name="Mao Y."/>
            <person name="Jiang X."/>
            <person name="Xia Y."/>
            <person name="Yu K."/>
            <person name="Li B."/>
            <person name="Zhang T."/>
        </authorList>
    </citation>
    <scope>NUCLEOTIDE SEQUENCE [LARGE SCALE GENOMIC DNA]</scope>
    <source>
        <strain evidence="3">SG_bin8</strain>
    </source>
</reference>
<dbReference type="SUPFAM" id="SSF52540">
    <property type="entry name" value="P-loop containing nucleoside triphosphate hydrolases"/>
    <property type="match status" value="1"/>
</dbReference>
<gene>
    <name evidence="3" type="ORF">A4S15_05080</name>
</gene>
<dbReference type="InterPro" id="IPR005654">
    <property type="entry name" value="ATPase_AFG1-like"/>
</dbReference>
<evidence type="ECO:0000256" key="2">
    <source>
        <dbReference type="ARBA" id="ARBA00022840"/>
    </source>
</evidence>
<dbReference type="Gene3D" id="3.40.50.300">
    <property type="entry name" value="P-loop containing nucleotide triphosphate hydrolases"/>
    <property type="match status" value="1"/>
</dbReference>
<organism evidence="3 4">
    <name type="scientific">Candidatus Raskinella chloraquaticus</name>
    <dbReference type="NCBI Taxonomy" id="1951219"/>
    <lineage>
        <taxon>Bacteria</taxon>
        <taxon>Pseudomonadati</taxon>
        <taxon>Pseudomonadota</taxon>
        <taxon>Alphaproteobacteria</taxon>
        <taxon>Hyphomicrobiales</taxon>
        <taxon>Phreatobacteraceae</taxon>
        <taxon>Candidatus Raskinella</taxon>
    </lineage>
</organism>
<keyword evidence="2" id="KW-0067">ATP-binding</keyword>